<dbReference type="Pfam" id="PF13499">
    <property type="entry name" value="EF-hand_7"/>
    <property type="match status" value="1"/>
</dbReference>
<dbReference type="PROSITE" id="PS00018">
    <property type="entry name" value="EF_HAND_1"/>
    <property type="match status" value="1"/>
</dbReference>
<dbReference type="GO" id="GO:0001518">
    <property type="term" value="C:voltage-gated sodium channel complex"/>
    <property type="evidence" value="ECO:0007669"/>
    <property type="project" value="TreeGrafter"/>
</dbReference>
<dbReference type="PANTHER" id="PTHR10037:SF62">
    <property type="entry name" value="SODIUM CHANNEL PROTEIN 60E"/>
    <property type="match status" value="1"/>
</dbReference>
<dbReference type="PROSITE" id="PS50222">
    <property type="entry name" value="EF_HAND_2"/>
    <property type="match status" value="2"/>
</dbReference>
<dbReference type="AlphaFoldDB" id="A0A813JPI9"/>
<dbReference type="EMBL" id="CAJNNW010026574">
    <property type="protein sequence ID" value="CAE8686345.1"/>
    <property type="molecule type" value="Genomic_DNA"/>
</dbReference>
<dbReference type="InterPro" id="IPR018247">
    <property type="entry name" value="EF_Hand_1_Ca_BS"/>
</dbReference>
<dbReference type="PANTHER" id="PTHR10037">
    <property type="entry name" value="VOLTAGE-GATED CATION CHANNEL CALCIUM AND SODIUM"/>
    <property type="match status" value="1"/>
</dbReference>
<comment type="subcellular location">
    <subcellularLocation>
        <location evidence="1">Membrane</location>
        <topology evidence="1">Multi-pass membrane protein</topology>
    </subcellularLocation>
</comment>
<evidence type="ECO:0000256" key="2">
    <source>
        <dbReference type="ARBA" id="ARBA00022692"/>
    </source>
</evidence>
<keyword evidence="4 7" id="KW-1133">Transmembrane helix</keyword>
<evidence type="ECO:0000256" key="3">
    <source>
        <dbReference type="ARBA" id="ARBA00022837"/>
    </source>
</evidence>
<evidence type="ECO:0000313" key="10">
    <source>
        <dbReference type="Proteomes" id="UP000626109"/>
    </source>
</evidence>
<feature type="transmembrane region" description="Helical" evidence="7">
    <location>
        <begin position="165"/>
        <end position="194"/>
    </location>
</feature>
<dbReference type="GO" id="GO:0005509">
    <property type="term" value="F:calcium ion binding"/>
    <property type="evidence" value="ECO:0007669"/>
    <property type="project" value="InterPro"/>
</dbReference>
<dbReference type="SUPFAM" id="SSF47473">
    <property type="entry name" value="EF-hand"/>
    <property type="match status" value="1"/>
</dbReference>
<feature type="transmembrane region" description="Helical" evidence="7">
    <location>
        <begin position="260"/>
        <end position="284"/>
    </location>
</feature>
<feature type="domain" description="EF-hand" evidence="8">
    <location>
        <begin position="306"/>
        <end position="341"/>
    </location>
</feature>
<evidence type="ECO:0000259" key="8">
    <source>
        <dbReference type="PROSITE" id="PS50222"/>
    </source>
</evidence>
<accession>A0A813JPI9</accession>
<reference evidence="9" key="1">
    <citation type="submission" date="2021-02" db="EMBL/GenBank/DDBJ databases">
        <authorList>
            <person name="Dougan E. K."/>
            <person name="Rhodes N."/>
            <person name="Thang M."/>
            <person name="Chan C."/>
        </authorList>
    </citation>
    <scope>NUCLEOTIDE SEQUENCE</scope>
</reference>
<dbReference type="SUPFAM" id="SSF81324">
    <property type="entry name" value="Voltage-gated potassium channels"/>
    <property type="match status" value="1"/>
</dbReference>
<dbReference type="CDD" id="cd00051">
    <property type="entry name" value="EFh"/>
    <property type="match status" value="1"/>
</dbReference>
<gene>
    <name evidence="9" type="ORF">PGLA2088_LOCUS24931</name>
</gene>
<evidence type="ECO:0000256" key="6">
    <source>
        <dbReference type="SAM" id="MobiDB-lite"/>
    </source>
</evidence>
<evidence type="ECO:0000256" key="7">
    <source>
        <dbReference type="SAM" id="Phobius"/>
    </source>
</evidence>
<dbReference type="Gene3D" id="1.10.287.70">
    <property type="match status" value="1"/>
</dbReference>
<dbReference type="InterPro" id="IPR027359">
    <property type="entry name" value="Volt_channel_dom_sf"/>
</dbReference>
<keyword evidence="3" id="KW-0106">Calcium</keyword>
<evidence type="ECO:0000256" key="5">
    <source>
        <dbReference type="ARBA" id="ARBA00023136"/>
    </source>
</evidence>
<evidence type="ECO:0000256" key="1">
    <source>
        <dbReference type="ARBA" id="ARBA00004141"/>
    </source>
</evidence>
<dbReference type="InterPro" id="IPR043203">
    <property type="entry name" value="VGCC_Ca_Na"/>
</dbReference>
<dbReference type="Gene3D" id="1.20.120.350">
    <property type="entry name" value="Voltage-gated potassium channels. Chain C"/>
    <property type="match status" value="1"/>
</dbReference>
<feature type="non-terminal residue" evidence="9">
    <location>
        <position position="1"/>
    </location>
</feature>
<proteinExistence type="predicted"/>
<keyword evidence="5 7" id="KW-0472">Membrane</keyword>
<feature type="transmembrane region" description="Helical" evidence="7">
    <location>
        <begin position="124"/>
        <end position="144"/>
    </location>
</feature>
<protein>
    <recommendedName>
        <fullName evidence="8">EF-hand domain-containing protein</fullName>
    </recommendedName>
</protein>
<feature type="domain" description="EF-hand" evidence="8">
    <location>
        <begin position="349"/>
        <end position="384"/>
    </location>
</feature>
<keyword evidence="2 7" id="KW-0812">Transmembrane</keyword>
<dbReference type="Pfam" id="PF00520">
    <property type="entry name" value="Ion_trans"/>
    <property type="match status" value="1"/>
</dbReference>
<dbReference type="GO" id="GO:0005248">
    <property type="term" value="F:voltage-gated sodium channel activity"/>
    <property type="evidence" value="ECO:0007669"/>
    <property type="project" value="TreeGrafter"/>
</dbReference>
<dbReference type="InterPro" id="IPR005821">
    <property type="entry name" value="Ion_trans_dom"/>
</dbReference>
<dbReference type="Gene3D" id="1.10.238.10">
    <property type="entry name" value="EF-hand"/>
    <property type="match status" value="1"/>
</dbReference>
<dbReference type="Proteomes" id="UP000626109">
    <property type="component" value="Unassembled WGS sequence"/>
</dbReference>
<dbReference type="SMART" id="SM00054">
    <property type="entry name" value="EFh"/>
    <property type="match status" value="2"/>
</dbReference>
<evidence type="ECO:0000256" key="4">
    <source>
        <dbReference type="ARBA" id="ARBA00022989"/>
    </source>
</evidence>
<comment type="caution">
    <text evidence="9">The sequence shown here is derived from an EMBL/GenBank/DDBJ whole genome shotgun (WGS) entry which is preliminary data.</text>
</comment>
<sequence>EETAKKISDVADTINAAFRSSDTTRNGPIMRRIAENIFFKTVCIVAIAANTVYMGMVADFNVKNTYRRVQGQSMVQEWETPDVVFCTWFSLEIVIKIAAYKKEFFLGEDKTWNLFDSALVAESVTSVIFKTGSGLAFLRILRVFRLIRVVRVVRSVKALRRLRTMIFAMISSFVDLMWAFLVILLILFVFGIIFTNGVSGYFEDVDVTDAEKVLQAGNVREHFGSLYESMVSLWCSISGGNDWMQYGASLRIVGDGDESYFGLFCFYIAFCVVGLMNVVTGIFVDSAVCTRSEDEVVQGYVDDLQRTTEEIKKFFQSADGDHSGTLSFSEFERHLTNPTVKAYFAGLDIDPDEAKIIFTLLDVDRSGEIMIDEFVNGTMKLKGYAKSMDLLCLMYDSTRLCKKVNKLSKSVEDMLAEFQSHRSGGAVQISRAPSKRASGAGEIPAFLPSPCGWNQVAATLGPSRPLEILNASPPPENQPPKSAW</sequence>
<feature type="region of interest" description="Disordered" evidence="6">
    <location>
        <begin position="465"/>
        <end position="484"/>
    </location>
</feature>
<name>A0A813JPI9_POLGL</name>
<dbReference type="InterPro" id="IPR002048">
    <property type="entry name" value="EF_hand_dom"/>
</dbReference>
<organism evidence="9 10">
    <name type="scientific">Polarella glacialis</name>
    <name type="common">Dinoflagellate</name>
    <dbReference type="NCBI Taxonomy" id="89957"/>
    <lineage>
        <taxon>Eukaryota</taxon>
        <taxon>Sar</taxon>
        <taxon>Alveolata</taxon>
        <taxon>Dinophyceae</taxon>
        <taxon>Suessiales</taxon>
        <taxon>Suessiaceae</taxon>
        <taxon>Polarella</taxon>
    </lineage>
</organism>
<feature type="transmembrane region" description="Helical" evidence="7">
    <location>
        <begin position="37"/>
        <end position="58"/>
    </location>
</feature>
<evidence type="ECO:0000313" key="9">
    <source>
        <dbReference type="EMBL" id="CAE8686345.1"/>
    </source>
</evidence>
<dbReference type="InterPro" id="IPR011992">
    <property type="entry name" value="EF-hand-dom_pair"/>
</dbReference>